<dbReference type="EMBL" id="JACAOA010000009">
    <property type="protein sequence ID" value="MBA5729104.1"/>
    <property type="molecule type" value="Genomic_DNA"/>
</dbReference>
<dbReference type="InterPro" id="IPR011053">
    <property type="entry name" value="Single_hybrid_motif"/>
</dbReference>
<dbReference type="InterPro" id="IPR033753">
    <property type="entry name" value="GCV_H/Fam206"/>
</dbReference>
<protein>
    <submittedName>
        <fullName evidence="2">Glycine cleavage system protein H</fullName>
    </submittedName>
</protein>
<dbReference type="InterPro" id="IPR002930">
    <property type="entry name" value="GCV_H"/>
</dbReference>
<dbReference type="GO" id="GO:0005829">
    <property type="term" value="C:cytosol"/>
    <property type="evidence" value="ECO:0007669"/>
    <property type="project" value="TreeGrafter"/>
</dbReference>
<proteinExistence type="predicted"/>
<evidence type="ECO:0000313" key="3">
    <source>
        <dbReference type="Proteomes" id="UP000571018"/>
    </source>
</evidence>
<name>A0A839A5I9_9LACT</name>
<dbReference type="SUPFAM" id="SSF51230">
    <property type="entry name" value="Single hybrid motif"/>
    <property type="match status" value="1"/>
</dbReference>
<keyword evidence="3" id="KW-1185">Reference proteome</keyword>
<dbReference type="Gene3D" id="2.40.50.100">
    <property type="match status" value="1"/>
</dbReference>
<organism evidence="2 3">
    <name type="scientific">Ruoffia halotolerans</name>
    <dbReference type="NCBI Taxonomy" id="2748684"/>
    <lineage>
        <taxon>Bacteria</taxon>
        <taxon>Bacillati</taxon>
        <taxon>Bacillota</taxon>
        <taxon>Bacilli</taxon>
        <taxon>Lactobacillales</taxon>
        <taxon>Aerococcaceae</taxon>
        <taxon>Ruoffia</taxon>
    </lineage>
</organism>
<dbReference type="GO" id="GO:0019464">
    <property type="term" value="P:glycine decarboxylation via glycine cleavage system"/>
    <property type="evidence" value="ECO:0007669"/>
    <property type="project" value="InterPro"/>
</dbReference>
<dbReference type="GO" id="GO:0009249">
    <property type="term" value="P:protein lipoylation"/>
    <property type="evidence" value="ECO:0007669"/>
    <property type="project" value="TreeGrafter"/>
</dbReference>
<reference evidence="2 3" key="1">
    <citation type="submission" date="2020-06" db="EMBL/GenBank/DDBJ databases">
        <title>Reclassification of Facklamia ignava, Facklamia soureckii and Facklami tabacinasalis as Falseniella iganva gen. nov., comb. nov., Hutsoniella ignava gen. nov., comb. nov., and Ruoffia tabacinasalis gen. nov., comb. nov and description of Ruoffia haltotolerans sp. nov., isolated from hypersaline Inland Sea of Qatar.</title>
        <authorList>
            <person name="Fotedar R."/>
            <person name="Sankaranarayanan K."/>
            <person name="Lawson P."/>
            <person name="Caldwell M."/>
            <person name="Zeyara A."/>
            <person name="Al Malki A."/>
            <person name="Ali M."/>
        </authorList>
    </citation>
    <scope>NUCLEOTIDE SEQUENCE [LARGE SCALE GENOMIC DNA]</scope>
    <source>
        <strain evidence="2 3">INB8</strain>
    </source>
</reference>
<dbReference type="Proteomes" id="UP000571018">
    <property type="component" value="Unassembled WGS sequence"/>
</dbReference>
<dbReference type="AlphaFoldDB" id="A0A839A5I9"/>
<gene>
    <name evidence="2" type="ORF">HW423_04825</name>
</gene>
<keyword evidence="1" id="KW-0450">Lipoyl</keyword>
<dbReference type="GO" id="GO:0005960">
    <property type="term" value="C:glycine cleavage complex"/>
    <property type="evidence" value="ECO:0007669"/>
    <property type="project" value="InterPro"/>
</dbReference>
<accession>A0A839A5I9</accession>
<dbReference type="Pfam" id="PF01597">
    <property type="entry name" value="GCV_H"/>
    <property type="match status" value="1"/>
</dbReference>
<comment type="caution">
    <text evidence="2">The sequence shown here is derived from an EMBL/GenBank/DDBJ whole genome shotgun (WGS) entry which is preliminary data.</text>
</comment>
<sequence length="98" mass="10710">MELLNKNLWMTEDDNIVTIGLTPELQDEAGDISYANIASLGNIDVDDTVINVEASKAAIEIPSPIQGKVIERNEKAEDTPSLLNSSDTANNWVVKIQK</sequence>
<dbReference type="CDD" id="cd06848">
    <property type="entry name" value="GCS_H"/>
    <property type="match status" value="1"/>
</dbReference>
<evidence type="ECO:0000313" key="2">
    <source>
        <dbReference type="EMBL" id="MBA5729104.1"/>
    </source>
</evidence>
<dbReference type="RefSeq" id="WP_218930810.1">
    <property type="nucleotide sequence ID" value="NZ_JACAOA010000009.1"/>
</dbReference>
<dbReference type="PANTHER" id="PTHR11715">
    <property type="entry name" value="GLYCINE CLEAVAGE SYSTEM H PROTEIN"/>
    <property type="match status" value="1"/>
</dbReference>
<evidence type="ECO:0000256" key="1">
    <source>
        <dbReference type="ARBA" id="ARBA00022823"/>
    </source>
</evidence>
<dbReference type="PANTHER" id="PTHR11715:SF3">
    <property type="entry name" value="GLYCINE CLEAVAGE SYSTEM H PROTEIN-RELATED"/>
    <property type="match status" value="1"/>
</dbReference>